<proteinExistence type="predicted"/>
<evidence type="ECO:0000256" key="2">
    <source>
        <dbReference type="ARBA" id="ARBA00023043"/>
    </source>
</evidence>
<dbReference type="SMART" id="SM00248">
    <property type="entry name" value="ANK"/>
    <property type="match status" value="4"/>
</dbReference>
<dbReference type="InterPro" id="IPR002110">
    <property type="entry name" value="Ankyrin_rpt"/>
</dbReference>
<evidence type="ECO:0008006" key="6">
    <source>
        <dbReference type="Google" id="ProtNLM"/>
    </source>
</evidence>
<keyword evidence="1" id="KW-0677">Repeat</keyword>
<dbReference type="EMBL" id="JAKCXM010002279">
    <property type="protein sequence ID" value="KAJ0390315.1"/>
    <property type="molecule type" value="Genomic_DNA"/>
</dbReference>
<feature type="repeat" description="ANK" evidence="3">
    <location>
        <begin position="92"/>
        <end position="124"/>
    </location>
</feature>
<dbReference type="Gene3D" id="1.25.40.20">
    <property type="entry name" value="Ankyrin repeat-containing domain"/>
    <property type="match status" value="3"/>
</dbReference>
<evidence type="ECO:0000256" key="1">
    <source>
        <dbReference type="ARBA" id="ARBA00022737"/>
    </source>
</evidence>
<feature type="repeat" description="ANK" evidence="3">
    <location>
        <begin position="232"/>
        <end position="265"/>
    </location>
</feature>
<organism evidence="4 5">
    <name type="scientific">Pythium insidiosum</name>
    <name type="common">Pythiosis disease agent</name>
    <dbReference type="NCBI Taxonomy" id="114742"/>
    <lineage>
        <taxon>Eukaryota</taxon>
        <taxon>Sar</taxon>
        <taxon>Stramenopiles</taxon>
        <taxon>Oomycota</taxon>
        <taxon>Peronosporomycetes</taxon>
        <taxon>Pythiales</taxon>
        <taxon>Pythiaceae</taxon>
        <taxon>Pythium</taxon>
    </lineage>
</organism>
<protein>
    <recommendedName>
        <fullName evidence="6">Ankyrin repeat protein</fullName>
    </recommendedName>
</protein>
<dbReference type="Proteomes" id="UP001209570">
    <property type="component" value="Unassembled WGS sequence"/>
</dbReference>
<evidence type="ECO:0000256" key="3">
    <source>
        <dbReference type="PROSITE-ProRule" id="PRU00023"/>
    </source>
</evidence>
<keyword evidence="2 3" id="KW-0040">ANK repeat</keyword>
<dbReference type="InterPro" id="IPR036770">
    <property type="entry name" value="Ankyrin_rpt-contain_sf"/>
</dbReference>
<keyword evidence="5" id="KW-1185">Reference proteome</keyword>
<gene>
    <name evidence="4" type="ORF">P43SY_011958</name>
</gene>
<dbReference type="PANTHER" id="PTHR24126:SF14">
    <property type="entry name" value="ANK_REP_REGION DOMAIN-CONTAINING PROTEIN"/>
    <property type="match status" value="1"/>
</dbReference>
<dbReference type="PANTHER" id="PTHR24126">
    <property type="entry name" value="ANKYRIN REPEAT, PH AND SEC7 DOMAIN CONTAINING PROTEIN SECG-RELATED"/>
    <property type="match status" value="1"/>
</dbReference>
<evidence type="ECO:0000313" key="5">
    <source>
        <dbReference type="Proteomes" id="UP001209570"/>
    </source>
</evidence>
<dbReference type="Pfam" id="PF00023">
    <property type="entry name" value="Ank"/>
    <property type="match status" value="1"/>
</dbReference>
<name>A0AAD5Q4Z9_PYTIN</name>
<dbReference type="SUPFAM" id="SSF48403">
    <property type="entry name" value="Ankyrin repeat"/>
    <property type="match status" value="1"/>
</dbReference>
<comment type="caution">
    <text evidence="4">The sequence shown here is derived from an EMBL/GenBank/DDBJ whole genome shotgun (WGS) entry which is preliminary data.</text>
</comment>
<dbReference type="AlphaFoldDB" id="A0AAD5Q4Z9"/>
<sequence length="305" mass="33380">MHGHTNVIDVLTRYNANMDLIAKTSWFSKSMRVPPVFVADAADVMECLIRHRANFLIVPGKGNARSVTALQQAQMESRAELATVLETWGGDVALTPLHEAAAAGDLATVRHLLSWGLHPDQLGEFQVGVHHRTPLHWASIMGRQYVVAELATRHADVNARDSMGRTPLHWSLRHNHVETASVLLTAGADPLVHDHSGLLPLGFGAEGGLLSGAMVDLFVQHRVDMNARMMRTGDTPLHLALRNGHRESALALIERGDADVNCLNNDGLRAIECCASADLQFAVKVSSKWIDVVLSFDAPYRRVIL</sequence>
<evidence type="ECO:0000313" key="4">
    <source>
        <dbReference type="EMBL" id="KAJ0390315.1"/>
    </source>
</evidence>
<feature type="repeat" description="ANK" evidence="3">
    <location>
        <begin position="163"/>
        <end position="195"/>
    </location>
</feature>
<accession>A0AAD5Q4Z9</accession>
<feature type="repeat" description="ANK" evidence="3">
    <location>
        <begin position="130"/>
        <end position="162"/>
    </location>
</feature>
<reference evidence="4" key="1">
    <citation type="submission" date="2021-12" db="EMBL/GenBank/DDBJ databases">
        <title>Prjna785345.</title>
        <authorList>
            <person name="Rujirawat T."/>
            <person name="Krajaejun T."/>
        </authorList>
    </citation>
    <scope>NUCLEOTIDE SEQUENCE</scope>
    <source>
        <strain evidence="4">Pi057C3</strain>
    </source>
</reference>
<dbReference type="Pfam" id="PF12796">
    <property type="entry name" value="Ank_2"/>
    <property type="match status" value="1"/>
</dbReference>
<dbReference type="PROSITE" id="PS50297">
    <property type="entry name" value="ANK_REP_REGION"/>
    <property type="match status" value="3"/>
</dbReference>
<dbReference type="PROSITE" id="PS50088">
    <property type="entry name" value="ANK_REPEAT"/>
    <property type="match status" value="4"/>
</dbReference>